<dbReference type="PANTHER" id="PTHR11552">
    <property type="entry name" value="GLUCOSE-METHANOL-CHOLINE GMC OXIDOREDUCTASE"/>
    <property type="match status" value="1"/>
</dbReference>
<dbReference type="Gene3D" id="3.50.50.60">
    <property type="entry name" value="FAD/NAD(P)-binding domain"/>
    <property type="match status" value="1"/>
</dbReference>
<dbReference type="Pfam" id="PF00732">
    <property type="entry name" value="GMC_oxred_N"/>
    <property type="match status" value="1"/>
</dbReference>
<organism evidence="3 4">
    <name type="scientific">Asterophora parasitica</name>
    <dbReference type="NCBI Taxonomy" id="117018"/>
    <lineage>
        <taxon>Eukaryota</taxon>
        <taxon>Fungi</taxon>
        <taxon>Dikarya</taxon>
        <taxon>Basidiomycota</taxon>
        <taxon>Agaricomycotina</taxon>
        <taxon>Agaricomycetes</taxon>
        <taxon>Agaricomycetidae</taxon>
        <taxon>Agaricales</taxon>
        <taxon>Tricholomatineae</taxon>
        <taxon>Lyophyllaceae</taxon>
        <taxon>Asterophora</taxon>
    </lineage>
</organism>
<dbReference type="OrthoDB" id="269227at2759"/>
<evidence type="ECO:0000313" key="3">
    <source>
        <dbReference type="EMBL" id="KAG5647340.1"/>
    </source>
</evidence>
<dbReference type="GO" id="GO:0050660">
    <property type="term" value="F:flavin adenine dinucleotide binding"/>
    <property type="evidence" value="ECO:0007669"/>
    <property type="project" value="InterPro"/>
</dbReference>
<name>A0A9P7KFY9_9AGAR</name>
<dbReference type="Proteomes" id="UP000775547">
    <property type="component" value="Unassembled WGS sequence"/>
</dbReference>
<gene>
    <name evidence="3" type="ORF">DXG03_000408</name>
</gene>
<keyword evidence="4" id="KW-1185">Reference proteome</keyword>
<comment type="similarity">
    <text evidence="1">Belongs to the GMC oxidoreductase family.</text>
</comment>
<reference evidence="3" key="1">
    <citation type="submission" date="2020-07" db="EMBL/GenBank/DDBJ databases">
        <authorList>
            <person name="Nieuwenhuis M."/>
            <person name="Van De Peppel L.J.J."/>
        </authorList>
    </citation>
    <scope>NUCLEOTIDE SEQUENCE</scope>
    <source>
        <strain evidence="3">AP01</strain>
        <tissue evidence="3">Mycelium</tissue>
    </source>
</reference>
<evidence type="ECO:0000259" key="2">
    <source>
        <dbReference type="Pfam" id="PF00732"/>
    </source>
</evidence>
<dbReference type="InterPro" id="IPR036188">
    <property type="entry name" value="FAD/NAD-bd_sf"/>
</dbReference>
<dbReference type="Gene3D" id="3.30.560.10">
    <property type="entry name" value="Glucose Oxidase, domain 3"/>
    <property type="match status" value="1"/>
</dbReference>
<dbReference type="PANTHER" id="PTHR11552:SF78">
    <property type="entry name" value="GLUCOSE-METHANOL-CHOLINE OXIDOREDUCTASE N-TERMINAL DOMAIN-CONTAINING PROTEIN"/>
    <property type="match status" value="1"/>
</dbReference>
<dbReference type="InterPro" id="IPR000172">
    <property type="entry name" value="GMC_OxRdtase_N"/>
</dbReference>
<dbReference type="AlphaFoldDB" id="A0A9P7KFY9"/>
<evidence type="ECO:0000256" key="1">
    <source>
        <dbReference type="ARBA" id="ARBA00010790"/>
    </source>
</evidence>
<dbReference type="SUPFAM" id="SSF51905">
    <property type="entry name" value="FAD/NAD(P)-binding domain"/>
    <property type="match status" value="1"/>
</dbReference>
<proteinExistence type="inferred from homology"/>
<comment type="caution">
    <text evidence="3">The sequence shown here is derived from an EMBL/GenBank/DDBJ whole genome shotgun (WGS) entry which is preliminary data.</text>
</comment>
<evidence type="ECO:0000313" key="4">
    <source>
        <dbReference type="Proteomes" id="UP000775547"/>
    </source>
</evidence>
<dbReference type="GO" id="GO:0016614">
    <property type="term" value="F:oxidoreductase activity, acting on CH-OH group of donors"/>
    <property type="evidence" value="ECO:0007669"/>
    <property type="project" value="InterPro"/>
</dbReference>
<feature type="domain" description="Glucose-methanol-choline oxidoreductase N-terminal" evidence="2">
    <location>
        <begin position="43"/>
        <end position="195"/>
    </location>
</feature>
<dbReference type="InterPro" id="IPR012132">
    <property type="entry name" value="GMC_OxRdtase"/>
</dbReference>
<dbReference type="EMBL" id="JABCKV010000010">
    <property type="protein sequence ID" value="KAG5647340.1"/>
    <property type="molecule type" value="Genomic_DNA"/>
</dbReference>
<accession>A0A9P7KFY9</accession>
<protein>
    <recommendedName>
        <fullName evidence="2">Glucose-methanol-choline oxidoreductase N-terminal domain-containing protein</fullName>
    </recommendedName>
</protein>
<sequence length="195" mass="21381">MPSDNATYDIIFVGDHIQPARYFSNLVLPSETFTHHVGKPSPSLAGRAVIVPTGRCVGGGSSVNFINCGTVAMYTRAAASDYDDWEIVHKNPGWGSKQLISLLKKAETFQNGGDAETHGTSGPIKASFADENFNVGSQFLAVAAQYDKDPETPHHSYVDLTNGRRSDTPHNYIYDKGHNGLTILERRRVVRVIFE</sequence>
<reference evidence="3" key="2">
    <citation type="submission" date="2021-10" db="EMBL/GenBank/DDBJ databases">
        <title>Phylogenomics reveals ancestral predisposition of the termite-cultivated fungus Termitomyces towards a domesticated lifestyle.</title>
        <authorList>
            <person name="Auxier B."/>
            <person name="Grum-Grzhimaylo A."/>
            <person name="Cardenas M.E."/>
            <person name="Lodge J.D."/>
            <person name="Laessoe T."/>
            <person name="Pedersen O."/>
            <person name="Smith M.E."/>
            <person name="Kuyper T.W."/>
            <person name="Franco-Molano E.A."/>
            <person name="Baroni T.J."/>
            <person name="Aanen D.K."/>
        </authorList>
    </citation>
    <scope>NUCLEOTIDE SEQUENCE</scope>
    <source>
        <strain evidence="3">AP01</strain>
        <tissue evidence="3">Mycelium</tissue>
    </source>
</reference>